<organism evidence="1 2">
    <name type="scientific">Phycomyces blakesleeanus (strain ATCC 8743b / DSM 1359 / FGSC 10004 / NBRC 33097 / NRRL 1555)</name>
    <dbReference type="NCBI Taxonomy" id="763407"/>
    <lineage>
        <taxon>Eukaryota</taxon>
        <taxon>Fungi</taxon>
        <taxon>Fungi incertae sedis</taxon>
        <taxon>Mucoromycota</taxon>
        <taxon>Mucoromycotina</taxon>
        <taxon>Mucoromycetes</taxon>
        <taxon>Mucorales</taxon>
        <taxon>Phycomycetaceae</taxon>
        <taxon>Phycomyces</taxon>
    </lineage>
</organism>
<evidence type="ECO:0000313" key="2">
    <source>
        <dbReference type="Proteomes" id="UP000077315"/>
    </source>
</evidence>
<dbReference type="GeneID" id="28997127"/>
<proteinExistence type="predicted"/>
<accession>A0A162TYP7</accession>
<keyword evidence="2" id="KW-1185">Reference proteome</keyword>
<dbReference type="AlphaFoldDB" id="A0A162TYP7"/>
<reference evidence="2" key="1">
    <citation type="submission" date="2015-06" db="EMBL/GenBank/DDBJ databases">
        <title>Expansion of signal transduction pathways in fungi by whole-genome duplication.</title>
        <authorList>
            <consortium name="DOE Joint Genome Institute"/>
            <person name="Corrochano L.M."/>
            <person name="Kuo A."/>
            <person name="Marcet-Houben M."/>
            <person name="Polaino S."/>
            <person name="Salamov A."/>
            <person name="Villalobos J.M."/>
            <person name="Alvarez M.I."/>
            <person name="Avalos J."/>
            <person name="Benito E.P."/>
            <person name="Benoit I."/>
            <person name="Burger G."/>
            <person name="Camino L.P."/>
            <person name="Canovas D."/>
            <person name="Cerda-Olmedo E."/>
            <person name="Cheng J.-F."/>
            <person name="Dominguez A."/>
            <person name="Elias M."/>
            <person name="Eslava A.P."/>
            <person name="Glaser F."/>
            <person name="Grimwood J."/>
            <person name="Gutierrez G."/>
            <person name="Heitman J."/>
            <person name="Henrissat B."/>
            <person name="Iturriaga E.A."/>
            <person name="Lang B.F."/>
            <person name="Lavin J.L."/>
            <person name="Lee S."/>
            <person name="Li W."/>
            <person name="Lindquist E."/>
            <person name="Lopez-Garcia S."/>
            <person name="Luque E.M."/>
            <person name="Marcos A.T."/>
            <person name="Martin J."/>
            <person name="McCluskey K."/>
            <person name="Medina H.R."/>
            <person name="Miralles-Duran A."/>
            <person name="Miyazaki A."/>
            <person name="Munoz-Torres E."/>
            <person name="Oguiza J.A."/>
            <person name="Ohm R."/>
            <person name="Olmedo M."/>
            <person name="Orejas M."/>
            <person name="Ortiz-Castellanos L."/>
            <person name="Pisabarro A.G."/>
            <person name="Rodriguez-Romero J."/>
            <person name="Ruiz-Herrera J."/>
            <person name="Ruiz-Vazquez R."/>
            <person name="Sanz C."/>
            <person name="Schackwitz W."/>
            <person name="Schmutz J."/>
            <person name="Shahriari M."/>
            <person name="Shelest E."/>
            <person name="Silva-Franco F."/>
            <person name="Soanes D."/>
            <person name="Syed K."/>
            <person name="Tagua V.G."/>
            <person name="Talbot N.J."/>
            <person name="Thon M."/>
            <person name="De vries R.P."/>
            <person name="Wiebenga A."/>
            <person name="Yadav J.S."/>
            <person name="Braun E.L."/>
            <person name="Baker S."/>
            <person name="Garre V."/>
            <person name="Horwitz B."/>
            <person name="Torres-Martinez S."/>
            <person name="Idnurm A."/>
            <person name="Herrera-Estrella A."/>
            <person name="Gabaldon T."/>
            <person name="Grigoriev I.V."/>
        </authorList>
    </citation>
    <scope>NUCLEOTIDE SEQUENCE [LARGE SCALE GENOMIC DNA]</scope>
    <source>
        <strain evidence="2">NRRL 1555(-)</strain>
    </source>
</reference>
<evidence type="ECO:0000313" key="1">
    <source>
        <dbReference type="EMBL" id="OAD72052.1"/>
    </source>
</evidence>
<gene>
    <name evidence="1" type="ORF">PHYBLDRAFT_169955</name>
</gene>
<sequence>MTHLSNSLLKNLCPFVCPSDSQFIRSFVGSYNRTLVHSMFVFFLFFLLKAGHVNLVCFVPIYGLAVIELQIMSSYLCNCELVVFLKSRLADSCCVVEKASCFKCAKCIAYSAAQRWVIRYFEDHKSIFEAKKPGRPLRKATRKRFRKDMTGFRSGSKLTWTFITKCVFSDESAFHINLKQSMVWLKKGAPAIVTMPTTKTYPRSILGEISANGLINLSLRVPRPITKRKPGRADDAHNMGKVADVLTSVLTQKSYKMRSTEKY</sequence>
<dbReference type="OrthoDB" id="2288291at2759"/>
<protein>
    <recommendedName>
        <fullName evidence="3">Homeodomain-like DNA binding domain-containing transcription factor</fullName>
    </recommendedName>
</protein>
<evidence type="ECO:0008006" key="3">
    <source>
        <dbReference type="Google" id="ProtNLM"/>
    </source>
</evidence>
<name>A0A162TYP7_PHYB8</name>
<dbReference type="STRING" id="763407.A0A162TYP7"/>
<dbReference type="Proteomes" id="UP000077315">
    <property type="component" value="Unassembled WGS sequence"/>
</dbReference>
<dbReference type="InParanoid" id="A0A162TYP7"/>
<dbReference type="RefSeq" id="XP_018290092.1">
    <property type="nucleotide sequence ID" value="XM_018436221.1"/>
</dbReference>
<dbReference type="EMBL" id="KV440984">
    <property type="protein sequence ID" value="OAD72052.1"/>
    <property type="molecule type" value="Genomic_DNA"/>
</dbReference>
<dbReference type="VEuPathDB" id="FungiDB:PHYBLDRAFT_169955"/>